<dbReference type="PANTHER" id="PTHR43364:SF4">
    <property type="entry name" value="NAD(P)-LINKED OXIDOREDUCTASE SUPERFAMILY PROTEIN"/>
    <property type="match status" value="1"/>
</dbReference>
<sequence>MKMNSLARGALEVSTLCLGSMTWGSTNTEAEGHDQIDMFLDHGGNFIDTAEMYPVNPIRAENCGKSERVIGSWLARSKLREQVVIATKVSGVNGGFIREGRGFDGAIIPGAIDDSLRKLGTDYIDIYQLHWPDRGSYAFRQNWTYDPTGQDPVATEAHMREVLVAMTAAVKAGKVRHFALSNESAWGTMQWLRLAREMGAPEVVSIQNEYSLMYRQADTDLAELCHNEDVRILSYSPLATGLLTGKYQHGAIPEGSRMQVYPELGGRKTARAFEAVEAYQAVAKKHGLDVVQMALAFVMSRPFIGSTIFGASNTDQLSRILAGKDLVLSEEVMADIDLAHRAHPFPF</sequence>
<organism evidence="3 4">
    <name type="scientific">Aliiroseovarius crassostreae</name>
    <dbReference type="NCBI Taxonomy" id="154981"/>
    <lineage>
        <taxon>Bacteria</taxon>
        <taxon>Pseudomonadati</taxon>
        <taxon>Pseudomonadota</taxon>
        <taxon>Alphaproteobacteria</taxon>
        <taxon>Rhodobacterales</taxon>
        <taxon>Paracoccaceae</taxon>
        <taxon>Aliiroseovarius</taxon>
    </lineage>
</organism>
<dbReference type="InterPro" id="IPR020471">
    <property type="entry name" value="AKR"/>
</dbReference>
<comment type="caution">
    <text evidence="3">The sequence shown here is derived from an EMBL/GenBank/DDBJ whole genome shotgun (WGS) entry which is preliminary data.</text>
</comment>
<name>A0A0P7ITL2_9RHOB</name>
<accession>A0A0P7ITL2</accession>
<evidence type="ECO:0000313" key="4">
    <source>
        <dbReference type="Proteomes" id="UP000050471"/>
    </source>
</evidence>
<protein>
    <submittedName>
        <fullName evidence="3">Aldo/keto reductase</fullName>
    </submittedName>
</protein>
<dbReference type="PANTHER" id="PTHR43364">
    <property type="entry name" value="NADH-SPECIFIC METHYLGLYOXAL REDUCTASE-RELATED"/>
    <property type="match status" value="1"/>
</dbReference>
<reference evidence="3 4" key="1">
    <citation type="submission" date="2015-09" db="EMBL/GenBank/DDBJ databases">
        <title>Draft genome sequence of Aliiroseovarius crassostreae CV919-312TSm, the causative agent of Roseovarius Oyster Disease (formerly Juvenile Oyster Disease).</title>
        <authorList>
            <person name="Kessner L."/>
            <person name="Spinard E."/>
            <person name="Nelson D."/>
        </authorList>
    </citation>
    <scope>NUCLEOTIDE SEQUENCE [LARGE SCALE GENOMIC DNA]</scope>
    <source>
        <strain evidence="3 4">CV919-312</strain>
    </source>
</reference>
<dbReference type="InterPro" id="IPR050523">
    <property type="entry name" value="AKR_Detox_Biosynth"/>
</dbReference>
<keyword evidence="4" id="KW-1185">Reference proteome</keyword>
<dbReference type="PRINTS" id="PR00069">
    <property type="entry name" value="ALDKETRDTASE"/>
</dbReference>
<dbReference type="AlphaFoldDB" id="A0A0P7ITL2"/>
<dbReference type="EMBL" id="LKBA01000019">
    <property type="protein sequence ID" value="KPN62174.1"/>
    <property type="molecule type" value="Genomic_DNA"/>
</dbReference>
<dbReference type="Proteomes" id="UP000050471">
    <property type="component" value="Unassembled WGS sequence"/>
</dbReference>
<keyword evidence="1" id="KW-0560">Oxidoreductase</keyword>
<dbReference type="SUPFAM" id="SSF51430">
    <property type="entry name" value="NAD(P)-linked oxidoreductase"/>
    <property type="match status" value="1"/>
</dbReference>
<dbReference type="Gene3D" id="3.20.20.100">
    <property type="entry name" value="NADP-dependent oxidoreductase domain"/>
    <property type="match status" value="1"/>
</dbReference>
<dbReference type="InterPro" id="IPR036812">
    <property type="entry name" value="NAD(P)_OxRdtase_dom_sf"/>
</dbReference>
<evidence type="ECO:0000313" key="3">
    <source>
        <dbReference type="EMBL" id="KPN62174.1"/>
    </source>
</evidence>
<evidence type="ECO:0000256" key="1">
    <source>
        <dbReference type="ARBA" id="ARBA00023002"/>
    </source>
</evidence>
<dbReference type="CDD" id="cd19094">
    <property type="entry name" value="AKR_Tas-like"/>
    <property type="match status" value="1"/>
</dbReference>
<dbReference type="InterPro" id="IPR023210">
    <property type="entry name" value="NADP_OxRdtase_dom"/>
</dbReference>
<evidence type="ECO:0000259" key="2">
    <source>
        <dbReference type="Pfam" id="PF00248"/>
    </source>
</evidence>
<proteinExistence type="predicted"/>
<dbReference type="STRING" id="154981.AKJ29_07865"/>
<dbReference type="Pfam" id="PF00248">
    <property type="entry name" value="Aldo_ket_red"/>
    <property type="match status" value="1"/>
</dbReference>
<feature type="domain" description="NADP-dependent oxidoreductase" evidence="2">
    <location>
        <begin position="16"/>
        <end position="337"/>
    </location>
</feature>
<dbReference type="RefSeq" id="WP_055191612.1">
    <property type="nucleotide sequence ID" value="NZ_FPBS01000005.1"/>
</dbReference>
<dbReference type="GO" id="GO:0016491">
    <property type="term" value="F:oxidoreductase activity"/>
    <property type="evidence" value="ECO:0007669"/>
    <property type="project" value="UniProtKB-KW"/>
</dbReference>
<gene>
    <name evidence="3" type="ORF">AKJ29_07865</name>
</gene>
<dbReference type="OrthoDB" id="9803483at2"/>